<gene>
    <name evidence="1" type="ORF">SAMN05443575_1868</name>
</gene>
<dbReference type="EMBL" id="FQVU01000002">
    <property type="protein sequence ID" value="SHG26753.1"/>
    <property type="molecule type" value="Genomic_DNA"/>
</dbReference>
<dbReference type="STRING" id="1206085.SAMN05443575_1868"/>
<organism evidence="1 2">
    <name type="scientific">Jatrophihabitans endophyticus</name>
    <dbReference type="NCBI Taxonomy" id="1206085"/>
    <lineage>
        <taxon>Bacteria</taxon>
        <taxon>Bacillati</taxon>
        <taxon>Actinomycetota</taxon>
        <taxon>Actinomycetes</taxon>
        <taxon>Jatrophihabitantales</taxon>
        <taxon>Jatrophihabitantaceae</taxon>
        <taxon>Jatrophihabitans</taxon>
    </lineage>
</organism>
<dbReference type="AlphaFoldDB" id="A0A1M5IG46"/>
<reference evidence="1 2" key="1">
    <citation type="submission" date="2016-11" db="EMBL/GenBank/DDBJ databases">
        <authorList>
            <person name="Jaros S."/>
            <person name="Januszkiewicz K."/>
            <person name="Wedrychowicz H."/>
        </authorList>
    </citation>
    <scope>NUCLEOTIDE SEQUENCE [LARGE SCALE GENOMIC DNA]</scope>
    <source>
        <strain evidence="1 2">DSM 45627</strain>
    </source>
</reference>
<name>A0A1M5IG46_9ACTN</name>
<sequence length="126" mass="13531">MATDRDAVVTQTWEQVLATVEADVHRTEALLHEPLHVSDAVLAYLAPAATQLPVVEPMVPPLSAMPPVPPELAERIRDLRARVVALQSQLREEMAALRAATVRAAGSAPVLSVVAPSPAHYFDSLL</sequence>
<accession>A0A1M5IG46</accession>
<dbReference type="RefSeq" id="WP_143168080.1">
    <property type="nucleotide sequence ID" value="NZ_FQVU01000002.1"/>
</dbReference>
<evidence type="ECO:0000313" key="1">
    <source>
        <dbReference type="EMBL" id="SHG26753.1"/>
    </source>
</evidence>
<protein>
    <submittedName>
        <fullName evidence="1">Uncharacterized protein</fullName>
    </submittedName>
</protein>
<proteinExistence type="predicted"/>
<dbReference type="Proteomes" id="UP000186132">
    <property type="component" value="Unassembled WGS sequence"/>
</dbReference>
<evidence type="ECO:0000313" key="2">
    <source>
        <dbReference type="Proteomes" id="UP000186132"/>
    </source>
</evidence>
<keyword evidence="2" id="KW-1185">Reference proteome</keyword>